<dbReference type="AlphaFoldDB" id="A0A4C1USN7"/>
<dbReference type="Proteomes" id="UP000299102">
    <property type="component" value="Unassembled WGS sequence"/>
</dbReference>
<organism evidence="1 2">
    <name type="scientific">Eumeta variegata</name>
    <name type="common">Bagworm moth</name>
    <name type="synonym">Eumeta japonica</name>
    <dbReference type="NCBI Taxonomy" id="151549"/>
    <lineage>
        <taxon>Eukaryota</taxon>
        <taxon>Metazoa</taxon>
        <taxon>Ecdysozoa</taxon>
        <taxon>Arthropoda</taxon>
        <taxon>Hexapoda</taxon>
        <taxon>Insecta</taxon>
        <taxon>Pterygota</taxon>
        <taxon>Neoptera</taxon>
        <taxon>Endopterygota</taxon>
        <taxon>Lepidoptera</taxon>
        <taxon>Glossata</taxon>
        <taxon>Ditrysia</taxon>
        <taxon>Tineoidea</taxon>
        <taxon>Psychidae</taxon>
        <taxon>Oiketicinae</taxon>
        <taxon>Eumeta</taxon>
    </lineage>
</organism>
<keyword evidence="2" id="KW-1185">Reference proteome</keyword>
<proteinExistence type="predicted"/>
<protein>
    <submittedName>
        <fullName evidence="1">Uncharacterized protein</fullName>
    </submittedName>
</protein>
<evidence type="ECO:0000313" key="2">
    <source>
        <dbReference type="Proteomes" id="UP000299102"/>
    </source>
</evidence>
<dbReference type="EMBL" id="BGZK01000219">
    <property type="protein sequence ID" value="GBP29329.1"/>
    <property type="molecule type" value="Genomic_DNA"/>
</dbReference>
<sequence>MRSRPDTFIHRTLRPDPRRDLMLKDVLSVFTRYRHYERHIACEAGQTAAFKSRVVSVSFRRAGALTRSASRPSFRIEAFRARVRTPHYAVRA</sequence>
<accession>A0A4C1USN7</accession>
<evidence type="ECO:0000313" key="1">
    <source>
        <dbReference type="EMBL" id="GBP29329.1"/>
    </source>
</evidence>
<reference evidence="1 2" key="1">
    <citation type="journal article" date="2019" name="Commun. Biol.">
        <title>The bagworm genome reveals a unique fibroin gene that provides high tensile strength.</title>
        <authorList>
            <person name="Kono N."/>
            <person name="Nakamura H."/>
            <person name="Ohtoshi R."/>
            <person name="Tomita M."/>
            <person name="Numata K."/>
            <person name="Arakawa K."/>
        </authorList>
    </citation>
    <scope>NUCLEOTIDE SEQUENCE [LARGE SCALE GENOMIC DNA]</scope>
</reference>
<gene>
    <name evidence="1" type="ORF">EVAR_22700_1</name>
</gene>
<name>A0A4C1USN7_EUMVA</name>
<comment type="caution">
    <text evidence="1">The sequence shown here is derived from an EMBL/GenBank/DDBJ whole genome shotgun (WGS) entry which is preliminary data.</text>
</comment>